<feature type="chain" id="PRO_5043320735" description="Lipoprotein" evidence="1">
    <location>
        <begin position="25"/>
        <end position="120"/>
    </location>
</feature>
<gene>
    <name evidence="2" type="ORF">NCTC8684_04327</name>
</gene>
<reference evidence="2 3" key="1">
    <citation type="submission" date="2018-06" db="EMBL/GenBank/DDBJ databases">
        <authorList>
            <consortium name="Pathogen Informatics"/>
            <person name="Doyle S."/>
        </authorList>
    </citation>
    <scope>NUCLEOTIDE SEQUENCE [LARGE SCALE GENOMIC DNA]</scope>
    <source>
        <strain evidence="2 3">NCTC8684</strain>
    </source>
</reference>
<dbReference type="PROSITE" id="PS51257">
    <property type="entry name" value="PROKAR_LIPOPROTEIN"/>
    <property type="match status" value="1"/>
</dbReference>
<evidence type="ECO:0000313" key="2">
    <source>
        <dbReference type="EMBL" id="SUY93195.1"/>
    </source>
</evidence>
<dbReference type="EMBL" id="UIGR01000003">
    <property type="protein sequence ID" value="SUY93195.1"/>
    <property type="molecule type" value="Genomic_DNA"/>
</dbReference>
<dbReference type="RefSeq" id="WP_011134144.1">
    <property type="nucleotide sequence ID" value="NZ_JBHMEH010000008.1"/>
</dbReference>
<dbReference type="Proteomes" id="UP000254029">
    <property type="component" value="Unassembled WGS sequence"/>
</dbReference>
<name>A0AAX2MFE6_CHRVL</name>
<protein>
    <recommendedName>
        <fullName evidence="4">Lipoprotein</fullName>
    </recommendedName>
</protein>
<evidence type="ECO:0008006" key="4">
    <source>
        <dbReference type="Google" id="ProtNLM"/>
    </source>
</evidence>
<feature type="signal peptide" evidence="1">
    <location>
        <begin position="1"/>
        <end position="24"/>
    </location>
</feature>
<proteinExistence type="predicted"/>
<dbReference type="AlphaFoldDB" id="A0AAX2MFE6"/>
<evidence type="ECO:0000313" key="3">
    <source>
        <dbReference type="Proteomes" id="UP000254029"/>
    </source>
</evidence>
<evidence type="ECO:0000256" key="1">
    <source>
        <dbReference type="SAM" id="SignalP"/>
    </source>
</evidence>
<sequence length="120" mass="12897">MKHKICLPLWVGVVAALSACSSFKATILPQQQGTYTAVAASGTYKGAIENAVGKAGEVCKKQDRKLVVLDRKEESKGQDDGELVKVAKTATDVMLRLSTLGMVSISSDEDYKVSLLFKCE</sequence>
<comment type="caution">
    <text evidence="2">The sequence shown here is derived from an EMBL/GenBank/DDBJ whole genome shotgun (WGS) entry which is preliminary data.</text>
</comment>
<accession>A0AAX2MFE6</accession>
<keyword evidence="1" id="KW-0732">Signal</keyword>
<organism evidence="2 3">
    <name type="scientific">Chromobacterium violaceum</name>
    <dbReference type="NCBI Taxonomy" id="536"/>
    <lineage>
        <taxon>Bacteria</taxon>
        <taxon>Pseudomonadati</taxon>
        <taxon>Pseudomonadota</taxon>
        <taxon>Betaproteobacteria</taxon>
        <taxon>Neisseriales</taxon>
        <taxon>Chromobacteriaceae</taxon>
        <taxon>Chromobacterium</taxon>
    </lineage>
</organism>